<evidence type="ECO:0000313" key="1">
    <source>
        <dbReference type="Proteomes" id="UP000694843"/>
    </source>
</evidence>
<sequence length="189" mass="20832">MQSDPCSDIPVPIPRSEICDEEKMCDEGRSPVKEELESKEELKLKDLSKHITSTQNYNAFADKEKGKDGVNKVSREEIKPSGDERLELLVKSGATGGPSIVIDNDDGDGNCDGTDGLSKTCPECKEGTMVRMGPCCGCCTCCRPFFSNHNVLKMLIKGLCSPYLLVAYGFIYCCCRGKRMCEKCGYKEK</sequence>
<protein>
    <submittedName>
        <fullName evidence="2">Uncharacterized protein LOC108679814</fullName>
    </submittedName>
</protein>
<dbReference type="AlphaFoldDB" id="A0A8B7PEJ5"/>
<dbReference type="KEGG" id="hazt:108679814"/>
<reference evidence="2" key="1">
    <citation type="submission" date="2025-08" db="UniProtKB">
        <authorList>
            <consortium name="RefSeq"/>
        </authorList>
    </citation>
    <scope>IDENTIFICATION</scope>
    <source>
        <tissue evidence="2">Whole organism</tissue>
    </source>
</reference>
<organism evidence="1 2">
    <name type="scientific">Hyalella azteca</name>
    <name type="common">Amphipod</name>
    <dbReference type="NCBI Taxonomy" id="294128"/>
    <lineage>
        <taxon>Eukaryota</taxon>
        <taxon>Metazoa</taxon>
        <taxon>Ecdysozoa</taxon>
        <taxon>Arthropoda</taxon>
        <taxon>Crustacea</taxon>
        <taxon>Multicrustacea</taxon>
        <taxon>Malacostraca</taxon>
        <taxon>Eumalacostraca</taxon>
        <taxon>Peracarida</taxon>
        <taxon>Amphipoda</taxon>
        <taxon>Senticaudata</taxon>
        <taxon>Talitrida</taxon>
        <taxon>Talitroidea</taxon>
        <taxon>Hyalellidae</taxon>
        <taxon>Hyalella</taxon>
    </lineage>
</organism>
<name>A0A8B7PEJ5_HYAAZ</name>
<proteinExistence type="predicted"/>
<accession>A0A8B7PEJ5</accession>
<dbReference type="Proteomes" id="UP000694843">
    <property type="component" value="Unplaced"/>
</dbReference>
<evidence type="ECO:0000313" key="2">
    <source>
        <dbReference type="RefSeq" id="XP_018024027.1"/>
    </source>
</evidence>
<keyword evidence="1" id="KW-1185">Reference proteome</keyword>
<dbReference type="GeneID" id="108679814"/>
<gene>
    <name evidence="2" type="primary">LOC108679814</name>
</gene>
<dbReference type="RefSeq" id="XP_018024027.1">
    <property type="nucleotide sequence ID" value="XM_018168538.2"/>
</dbReference>